<evidence type="ECO:0000313" key="2">
    <source>
        <dbReference type="EMBL" id="KAL3052018.1"/>
    </source>
</evidence>
<keyword evidence="3" id="KW-1185">Reference proteome</keyword>
<evidence type="ECO:0000256" key="1">
    <source>
        <dbReference type="SAM" id="MobiDB-lite"/>
    </source>
</evidence>
<dbReference type="EMBL" id="JBIYXZ010002079">
    <property type="protein sequence ID" value="KAL3052018.1"/>
    <property type="molecule type" value="Genomic_DNA"/>
</dbReference>
<reference evidence="2 3" key="2">
    <citation type="journal article" date="2024" name="G3 (Bethesda)">
        <title>The genome of the cryopelagic Antarctic bald notothen, Trematomus borchgrevinki.</title>
        <authorList>
            <person name="Rayamajhi N."/>
            <person name="Rivera-Colon A.G."/>
            <person name="Minhas B.F."/>
            <person name="Cheng C.C."/>
            <person name="Catchen J.M."/>
        </authorList>
    </citation>
    <scope>NUCLEOTIDE SEQUENCE [LARGE SCALE GENOMIC DNA]</scope>
    <source>
        <strain evidence="2">AGRC-2024</strain>
    </source>
</reference>
<organism evidence="2 3">
    <name type="scientific">Pagothenia borchgrevinki</name>
    <name type="common">Bald rockcod</name>
    <name type="synonym">Trematomus borchgrevinki</name>
    <dbReference type="NCBI Taxonomy" id="8213"/>
    <lineage>
        <taxon>Eukaryota</taxon>
        <taxon>Metazoa</taxon>
        <taxon>Chordata</taxon>
        <taxon>Craniata</taxon>
        <taxon>Vertebrata</taxon>
        <taxon>Euteleostomi</taxon>
        <taxon>Actinopterygii</taxon>
        <taxon>Neopterygii</taxon>
        <taxon>Teleostei</taxon>
        <taxon>Neoteleostei</taxon>
        <taxon>Acanthomorphata</taxon>
        <taxon>Eupercaria</taxon>
        <taxon>Perciformes</taxon>
        <taxon>Notothenioidei</taxon>
        <taxon>Nototheniidae</taxon>
        <taxon>Pagothenia</taxon>
    </lineage>
</organism>
<gene>
    <name evidence="2" type="ORF">OYC64_004720</name>
</gene>
<accession>A0ABD2GEB9</accession>
<proteinExistence type="predicted"/>
<protein>
    <submittedName>
        <fullName evidence="2">Uncharacterized protein</fullName>
    </submittedName>
</protein>
<name>A0ABD2GEB9_PAGBO</name>
<dbReference type="AlphaFoldDB" id="A0ABD2GEB9"/>
<sequence length="43" mass="4778">MDPPLLIQAAPGEHLQFCEDRAEGDPESSEIRLPRMLRESEGG</sequence>
<evidence type="ECO:0000313" key="3">
    <source>
        <dbReference type="Proteomes" id="UP001619887"/>
    </source>
</evidence>
<feature type="region of interest" description="Disordered" evidence="1">
    <location>
        <begin position="19"/>
        <end position="43"/>
    </location>
</feature>
<reference evidence="2 3" key="1">
    <citation type="journal article" date="2022" name="G3 (Bethesda)">
        <title>Evaluating Illumina-, Nanopore-, and PacBio-based genome assembly strategies with the bald notothen, Trematomus borchgrevinki.</title>
        <authorList>
            <person name="Rayamajhi N."/>
            <person name="Cheng C.C."/>
            <person name="Catchen J.M."/>
        </authorList>
    </citation>
    <scope>NUCLEOTIDE SEQUENCE [LARGE SCALE GENOMIC DNA]</scope>
    <source>
        <strain evidence="2">AGRC-2024</strain>
    </source>
</reference>
<dbReference type="Proteomes" id="UP001619887">
    <property type="component" value="Unassembled WGS sequence"/>
</dbReference>
<comment type="caution">
    <text evidence="2">The sequence shown here is derived from an EMBL/GenBank/DDBJ whole genome shotgun (WGS) entry which is preliminary data.</text>
</comment>